<sequence length="106" mass="11448">MIFYPVLLSLNTKCTEPYVPVRVHTRPILRCSASVRSVVIRQVFMQPPAGPPSLRRRPGSAAAPSALAQWAGGTPADDTSVLLSGTSRARVREIVECCECGDHAVF</sequence>
<comment type="caution">
    <text evidence="1">The sequence shown here is derived from an EMBL/GenBank/DDBJ whole genome shotgun (WGS) entry which is preliminary data.</text>
</comment>
<gene>
    <name evidence="1" type="ORF">EVAR_49052_1</name>
</gene>
<evidence type="ECO:0000313" key="2">
    <source>
        <dbReference type="Proteomes" id="UP000299102"/>
    </source>
</evidence>
<reference evidence="1 2" key="1">
    <citation type="journal article" date="2019" name="Commun. Biol.">
        <title>The bagworm genome reveals a unique fibroin gene that provides high tensile strength.</title>
        <authorList>
            <person name="Kono N."/>
            <person name="Nakamura H."/>
            <person name="Ohtoshi R."/>
            <person name="Tomita M."/>
            <person name="Numata K."/>
            <person name="Arakawa K."/>
        </authorList>
    </citation>
    <scope>NUCLEOTIDE SEQUENCE [LARGE SCALE GENOMIC DNA]</scope>
</reference>
<proteinExistence type="predicted"/>
<name>A0A4C1Y5D2_EUMVA</name>
<protein>
    <submittedName>
        <fullName evidence="1">Uncharacterized protein</fullName>
    </submittedName>
</protein>
<organism evidence="1 2">
    <name type="scientific">Eumeta variegata</name>
    <name type="common">Bagworm moth</name>
    <name type="synonym">Eumeta japonica</name>
    <dbReference type="NCBI Taxonomy" id="151549"/>
    <lineage>
        <taxon>Eukaryota</taxon>
        <taxon>Metazoa</taxon>
        <taxon>Ecdysozoa</taxon>
        <taxon>Arthropoda</taxon>
        <taxon>Hexapoda</taxon>
        <taxon>Insecta</taxon>
        <taxon>Pterygota</taxon>
        <taxon>Neoptera</taxon>
        <taxon>Endopterygota</taxon>
        <taxon>Lepidoptera</taxon>
        <taxon>Glossata</taxon>
        <taxon>Ditrysia</taxon>
        <taxon>Tineoidea</taxon>
        <taxon>Psychidae</taxon>
        <taxon>Oiketicinae</taxon>
        <taxon>Eumeta</taxon>
    </lineage>
</organism>
<dbReference type="Proteomes" id="UP000299102">
    <property type="component" value="Unassembled WGS sequence"/>
</dbReference>
<keyword evidence="2" id="KW-1185">Reference proteome</keyword>
<evidence type="ECO:0000313" key="1">
    <source>
        <dbReference type="EMBL" id="GBP70042.1"/>
    </source>
</evidence>
<dbReference type="EMBL" id="BGZK01001061">
    <property type="protein sequence ID" value="GBP70042.1"/>
    <property type="molecule type" value="Genomic_DNA"/>
</dbReference>
<accession>A0A4C1Y5D2</accession>
<dbReference type="AlphaFoldDB" id="A0A4C1Y5D2"/>